<dbReference type="Pfam" id="PF02878">
    <property type="entry name" value="PGM_PMM_I"/>
    <property type="match status" value="1"/>
</dbReference>
<evidence type="ECO:0000256" key="11">
    <source>
        <dbReference type="ARBA" id="ARBA00041467"/>
    </source>
</evidence>
<dbReference type="InterPro" id="IPR005846">
    <property type="entry name" value="A-D-PHexomutase_a/b/a-III"/>
</dbReference>
<evidence type="ECO:0000256" key="12">
    <source>
        <dbReference type="RuleBase" id="RU004326"/>
    </source>
</evidence>
<dbReference type="GO" id="GO:0006166">
    <property type="term" value="P:purine ribonucleoside salvage"/>
    <property type="evidence" value="ECO:0007669"/>
    <property type="project" value="TreeGrafter"/>
</dbReference>
<dbReference type="PANTHER" id="PTHR45745">
    <property type="entry name" value="PHOSPHOMANNOMUTASE 45A"/>
    <property type="match status" value="1"/>
</dbReference>
<evidence type="ECO:0000256" key="3">
    <source>
        <dbReference type="ARBA" id="ARBA00005189"/>
    </source>
</evidence>
<keyword evidence="5" id="KW-0597">Phosphoprotein</keyword>
<evidence type="ECO:0000256" key="6">
    <source>
        <dbReference type="ARBA" id="ARBA00022723"/>
    </source>
</evidence>
<name>A0A926ENT6_9FIRM</name>
<evidence type="ECO:0000256" key="10">
    <source>
        <dbReference type="ARBA" id="ARBA00041398"/>
    </source>
</evidence>
<dbReference type="EMBL" id="JACRTD010000002">
    <property type="protein sequence ID" value="MBC8584657.1"/>
    <property type="molecule type" value="Genomic_DNA"/>
</dbReference>
<evidence type="ECO:0000256" key="7">
    <source>
        <dbReference type="ARBA" id="ARBA00022842"/>
    </source>
</evidence>
<dbReference type="InterPro" id="IPR005845">
    <property type="entry name" value="A-D-PHexomutase_a/b/a-II"/>
</dbReference>
<dbReference type="PRINTS" id="PR00509">
    <property type="entry name" value="PGMPMM"/>
</dbReference>
<dbReference type="InterPro" id="IPR036900">
    <property type="entry name" value="A-D-PHexomutase_C_sf"/>
</dbReference>
<dbReference type="SUPFAM" id="SSF53738">
    <property type="entry name" value="Phosphoglucomutase, first 3 domains"/>
    <property type="match status" value="3"/>
</dbReference>
<reference evidence="16" key="1">
    <citation type="submission" date="2020-08" db="EMBL/GenBank/DDBJ databases">
        <title>Genome public.</title>
        <authorList>
            <person name="Liu C."/>
            <person name="Sun Q."/>
        </authorList>
    </citation>
    <scope>NUCLEOTIDE SEQUENCE</scope>
    <source>
        <strain evidence="16">NSJ-64</strain>
    </source>
</reference>
<feature type="domain" description="Alpha-D-phosphohexomutase alpha/beta/alpha" evidence="13">
    <location>
        <begin position="43"/>
        <end position="176"/>
    </location>
</feature>
<keyword evidence="17" id="KW-1185">Reference proteome</keyword>
<dbReference type="CDD" id="cd05799">
    <property type="entry name" value="PGM2"/>
    <property type="match status" value="1"/>
</dbReference>
<accession>A0A926ENT6</accession>
<keyword evidence="6 12" id="KW-0479">Metal-binding</keyword>
<dbReference type="Proteomes" id="UP000623678">
    <property type="component" value="Unassembled WGS sequence"/>
</dbReference>
<dbReference type="RefSeq" id="WP_262394480.1">
    <property type="nucleotide sequence ID" value="NZ_JACRTD010000002.1"/>
</dbReference>
<dbReference type="Pfam" id="PF02880">
    <property type="entry name" value="PGM_PMM_III"/>
    <property type="match status" value="1"/>
</dbReference>
<dbReference type="InterPro" id="IPR016055">
    <property type="entry name" value="A-D-PHexomutase_a/b/a-I/II/III"/>
</dbReference>
<comment type="pathway">
    <text evidence="3">Lipid metabolism.</text>
</comment>
<dbReference type="InterPro" id="IPR005841">
    <property type="entry name" value="Alpha-D-phosphohexomutase_SF"/>
</dbReference>
<evidence type="ECO:0000259" key="14">
    <source>
        <dbReference type="Pfam" id="PF02879"/>
    </source>
</evidence>
<evidence type="ECO:0000256" key="8">
    <source>
        <dbReference type="ARBA" id="ARBA00023235"/>
    </source>
</evidence>
<dbReference type="GO" id="GO:0008973">
    <property type="term" value="F:phosphopentomutase activity"/>
    <property type="evidence" value="ECO:0007669"/>
    <property type="project" value="TreeGrafter"/>
</dbReference>
<evidence type="ECO:0000313" key="17">
    <source>
        <dbReference type="Proteomes" id="UP000623678"/>
    </source>
</evidence>
<dbReference type="GO" id="GO:0000287">
    <property type="term" value="F:magnesium ion binding"/>
    <property type="evidence" value="ECO:0007669"/>
    <property type="project" value="InterPro"/>
</dbReference>
<dbReference type="PANTHER" id="PTHR45745:SF1">
    <property type="entry name" value="PHOSPHOGLUCOMUTASE 2B-RELATED"/>
    <property type="match status" value="1"/>
</dbReference>
<organism evidence="16 17">
    <name type="scientific">Youxingia wuxianensis</name>
    <dbReference type="NCBI Taxonomy" id="2763678"/>
    <lineage>
        <taxon>Bacteria</taxon>
        <taxon>Bacillati</taxon>
        <taxon>Bacillota</taxon>
        <taxon>Clostridia</taxon>
        <taxon>Eubacteriales</taxon>
        <taxon>Oscillospiraceae</taxon>
        <taxon>Youxingia</taxon>
    </lineage>
</organism>
<dbReference type="SUPFAM" id="SSF55957">
    <property type="entry name" value="Phosphoglucomutase, C-terminal domain"/>
    <property type="match status" value="1"/>
</dbReference>
<sequence length="570" mass="62995">MNCMELYERWVSRELEDQDLTRELEEIRGKQEEIYDRFYKDLEFGTAGLRGIIGAGSNRMNIYTVRKATQGLAMMLKENNKAPMAAVSYDSRIKSDVFAKEAARVLAANGIKVWLYPQLMPVPALAFATRDLKCQAGIMVTASHNPSKYNGYKVYGPDGCQLGLEESARVLDFASKTDLFDDVKITDFDAAVKSGMIEYIEEKIVDHFIAAVEKQQINPGICKKAGLKLVYTPLNGAGNHCVRRVLKNIGVTDITVVPEQEHPDGNFPTCPYPNPEIKEALAKGLELCAKTGADLLLATDPDCDRVGIAVRQGDEYELLSGNQVGALLLDYIAAGRIANHTMPKDPVAVTTIVSTKLFSAIGRHYGVDVKIVLTGFKFIGEQIHLLEEEGHPERYIFGFEESYGYLAGTHVRDKDAVVGSMLIVEMASYYKEKGMTLVDALKSLYERFGLYCESVANFMFEGAQGMTIMTQMMDKMRKNPPKELAGSKVICVKDYLASISSSETGVEPIALPKSNVLEYLLENGCSAVVRPSGTEPKIKLYLSIVGEKMSEIEPKAKALSQDIEKMMGVK</sequence>
<protein>
    <recommendedName>
        <fullName evidence="9">Phosphoglucomutase</fullName>
    </recommendedName>
    <alternativeName>
        <fullName evidence="11">Alpha-phosphoglucomutase</fullName>
    </alternativeName>
    <alternativeName>
        <fullName evidence="10">Glucose phosphomutase</fullName>
    </alternativeName>
</protein>
<comment type="cofactor">
    <cofactor evidence="1">
        <name>Mg(2+)</name>
        <dbReference type="ChEBI" id="CHEBI:18420"/>
    </cofactor>
</comment>
<dbReference type="GO" id="GO:0005975">
    <property type="term" value="P:carbohydrate metabolic process"/>
    <property type="evidence" value="ECO:0007669"/>
    <property type="project" value="InterPro"/>
</dbReference>
<evidence type="ECO:0000256" key="4">
    <source>
        <dbReference type="ARBA" id="ARBA00010231"/>
    </source>
</evidence>
<feature type="domain" description="Alpha-D-phosphohexomutase alpha/beta/alpha" evidence="15">
    <location>
        <begin position="321"/>
        <end position="448"/>
    </location>
</feature>
<evidence type="ECO:0000256" key="9">
    <source>
        <dbReference type="ARBA" id="ARBA00039995"/>
    </source>
</evidence>
<evidence type="ECO:0000256" key="1">
    <source>
        <dbReference type="ARBA" id="ARBA00001946"/>
    </source>
</evidence>
<dbReference type="InterPro" id="IPR005844">
    <property type="entry name" value="A-D-PHexomutase_a/b/a-I"/>
</dbReference>
<evidence type="ECO:0000256" key="5">
    <source>
        <dbReference type="ARBA" id="ARBA00022553"/>
    </source>
</evidence>
<evidence type="ECO:0000259" key="15">
    <source>
        <dbReference type="Pfam" id="PF02880"/>
    </source>
</evidence>
<keyword evidence="7 12" id="KW-0460">Magnesium</keyword>
<dbReference type="Gene3D" id="3.30.310.50">
    <property type="entry name" value="Alpha-D-phosphohexomutase, C-terminal domain"/>
    <property type="match status" value="1"/>
</dbReference>
<evidence type="ECO:0000313" key="16">
    <source>
        <dbReference type="EMBL" id="MBC8584657.1"/>
    </source>
</evidence>
<keyword evidence="8" id="KW-0413">Isomerase</keyword>
<feature type="domain" description="Alpha-D-phosphohexomutase alpha/beta/alpha" evidence="14">
    <location>
        <begin position="215"/>
        <end position="310"/>
    </location>
</feature>
<dbReference type="InterPro" id="IPR016066">
    <property type="entry name" value="A-D-PHexomutase_CS"/>
</dbReference>
<comment type="similarity">
    <text evidence="4 12">Belongs to the phosphohexose mutase family.</text>
</comment>
<evidence type="ECO:0000259" key="13">
    <source>
        <dbReference type="Pfam" id="PF02878"/>
    </source>
</evidence>
<comment type="pathway">
    <text evidence="2">Glycolipid metabolism; diglucosyl-diacylglycerol biosynthesis.</text>
</comment>
<dbReference type="Pfam" id="PF02879">
    <property type="entry name" value="PGM_PMM_II"/>
    <property type="match status" value="1"/>
</dbReference>
<evidence type="ECO:0000256" key="2">
    <source>
        <dbReference type="ARBA" id="ARBA00005164"/>
    </source>
</evidence>
<proteinExistence type="inferred from homology"/>
<dbReference type="PROSITE" id="PS00710">
    <property type="entry name" value="PGM_PMM"/>
    <property type="match status" value="1"/>
</dbReference>
<comment type="caution">
    <text evidence="16">The sequence shown here is derived from an EMBL/GenBank/DDBJ whole genome shotgun (WGS) entry which is preliminary data.</text>
</comment>
<dbReference type="AlphaFoldDB" id="A0A926ENT6"/>
<gene>
    <name evidence="16" type="ORF">H8705_03595</name>
</gene>
<dbReference type="Gene3D" id="3.40.120.10">
    <property type="entry name" value="Alpha-D-Glucose-1,6-Bisphosphate, subunit A, domain 3"/>
    <property type="match status" value="3"/>
</dbReference>